<gene>
    <name evidence="2" type="ORF">B0H15DRAFT_785644</name>
</gene>
<organism evidence="2 3">
    <name type="scientific">Mycena belliarum</name>
    <dbReference type="NCBI Taxonomy" id="1033014"/>
    <lineage>
        <taxon>Eukaryota</taxon>
        <taxon>Fungi</taxon>
        <taxon>Dikarya</taxon>
        <taxon>Basidiomycota</taxon>
        <taxon>Agaricomycotina</taxon>
        <taxon>Agaricomycetes</taxon>
        <taxon>Agaricomycetidae</taxon>
        <taxon>Agaricales</taxon>
        <taxon>Marasmiineae</taxon>
        <taxon>Mycenaceae</taxon>
        <taxon>Mycena</taxon>
    </lineage>
</organism>
<protein>
    <submittedName>
        <fullName evidence="2">Uncharacterized protein</fullName>
    </submittedName>
</protein>
<evidence type="ECO:0000313" key="2">
    <source>
        <dbReference type="EMBL" id="KAJ7082697.1"/>
    </source>
</evidence>
<feature type="signal peptide" evidence="1">
    <location>
        <begin position="1"/>
        <end position="23"/>
    </location>
</feature>
<evidence type="ECO:0000256" key="1">
    <source>
        <dbReference type="SAM" id="SignalP"/>
    </source>
</evidence>
<dbReference type="EMBL" id="JARJCN010000044">
    <property type="protein sequence ID" value="KAJ7082697.1"/>
    <property type="molecule type" value="Genomic_DNA"/>
</dbReference>
<keyword evidence="1" id="KW-0732">Signal</keyword>
<dbReference type="Proteomes" id="UP001222325">
    <property type="component" value="Unassembled WGS sequence"/>
</dbReference>
<feature type="chain" id="PRO_5041997085" evidence="1">
    <location>
        <begin position="24"/>
        <end position="269"/>
    </location>
</feature>
<proteinExistence type="predicted"/>
<dbReference type="AlphaFoldDB" id="A0AAD6TZ66"/>
<reference evidence="2" key="1">
    <citation type="submission" date="2023-03" db="EMBL/GenBank/DDBJ databases">
        <title>Massive genome expansion in bonnet fungi (Mycena s.s.) driven by repeated elements and novel gene families across ecological guilds.</title>
        <authorList>
            <consortium name="Lawrence Berkeley National Laboratory"/>
            <person name="Harder C.B."/>
            <person name="Miyauchi S."/>
            <person name="Viragh M."/>
            <person name="Kuo A."/>
            <person name="Thoen E."/>
            <person name="Andreopoulos B."/>
            <person name="Lu D."/>
            <person name="Skrede I."/>
            <person name="Drula E."/>
            <person name="Henrissat B."/>
            <person name="Morin E."/>
            <person name="Kohler A."/>
            <person name="Barry K."/>
            <person name="LaButti K."/>
            <person name="Morin E."/>
            <person name="Salamov A."/>
            <person name="Lipzen A."/>
            <person name="Mereny Z."/>
            <person name="Hegedus B."/>
            <person name="Baldrian P."/>
            <person name="Stursova M."/>
            <person name="Weitz H."/>
            <person name="Taylor A."/>
            <person name="Grigoriev I.V."/>
            <person name="Nagy L.G."/>
            <person name="Martin F."/>
            <person name="Kauserud H."/>
        </authorList>
    </citation>
    <scope>NUCLEOTIDE SEQUENCE</scope>
    <source>
        <strain evidence="2">CBHHK173m</strain>
    </source>
</reference>
<dbReference type="SUPFAM" id="SSF55486">
    <property type="entry name" value="Metalloproteases ('zincins'), catalytic domain"/>
    <property type="match status" value="1"/>
</dbReference>
<evidence type="ECO:0000313" key="3">
    <source>
        <dbReference type="Proteomes" id="UP001222325"/>
    </source>
</evidence>
<sequence length="269" mass="28838">MLPQAASFLFALFFLALFAPANANYKLPKLEIFSAVSFPRLDLRPQASGFSFDLEVALPPATSALEPLATVPIACSVYAGPGGECAAGMVATAVTYEDCGNTFDVCRCTDANMTMDTVVDRLGRVPVGLRRFLGTVLVLGGKTQAYTNLSTGDVHFFGQCAMETWIHEAAHALDYAIETAPLSNSVGWEKATLRDSCVPDNYSLTNQVEDFAQMAVIKTYMLLHSGNLPPGFEAACMENQLAFLNALPVFNPLTLFGNTCAISAVPDAR</sequence>
<accession>A0AAD6TZ66</accession>
<comment type="caution">
    <text evidence="2">The sequence shown here is derived from an EMBL/GenBank/DDBJ whole genome shotgun (WGS) entry which is preliminary data.</text>
</comment>
<name>A0AAD6TZ66_9AGAR</name>
<keyword evidence="3" id="KW-1185">Reference proteome</keyword>